<keyword evidence="2" id="KW-1185">Reference proteome</keyword>
<evidence type="ECO:0000313" key="2">
    <source>
        <dbReference type="Proteomes" id="UP000319322"/>
    </source>
</evidence>
<accession>A0A553UIX8</accession>
<reference evidence="1 2" key="2">
    <citation type="submission" date="2019-07" db="EMBL/GenBank/DDBJ databases">
        <title>Helicobacter labacensis sp. nov., Helicobacter mehlei sp. nov. and Helicobacter vulpis sp. nov., isolated from gastric mucosa of red fox (Vulpis vulpis).</title>
        <authorList>
            <person name="Kusar D."/>
            <person name="Gruntar I."/>
            <person name="Pate M."/>
            <person name="Zajc U."/>
            <person name="Ocepek M."/>
        </authorList>
    </citation>
    <scope>NUCLEOTIDE SEQUENCE [LARGE SCALE GENOMIC DNA]</scope>
    <source>
        <strain evidence="1 2">L8b</strain>
    </source>
</reference>
<reference evidence="2" key="1">
    <citation type="submission" date="2019-07" db="EMBL/GenBank/DDBJ databases">
        <title>Helicobacter labacensis sp. nov., Helicobacter mehlei sp. nov. and Helicobacter vulpis sp. nov., isolated from gastric mucosa of red fox (Vulpis vulpis).</title>
        <authorList>
            <person name="Papic B."/>
        </authorList>
    </citation>
    <scope>NUCLEOTIDE SEQUENCE [LARGE SCALE GENOMIC DNA]</scope>
    <source>
        <strain evidence="2">L8b</strain>
    </source>
</reference>
<name>A0A553UIX8_9HELI</name>
<dbReference type="EMBL" id="VKGC01000029">
    <property type="protein sequence ID" value="TSA80154.1"/>
    <property type="molecule type" value="Genomic_DNA"/>
</dbReference>
<protein>
    <recommendedName>
        <fullName evidence="3">LRAT domain-containing protein</fullName>
    </recommendedName>
</protein>
<gene>
    <name evidence="1" type="ORF">FNE76_07510</name>
</gene>
<dbReference type="RefSeq" id="WP_120948751.1">
    <property type="nucleotide sequence ID" value="NZ_QXQS01000025.1"/>
</dbReference>
<evidence type="ECO:0008006" key="3">
    <source>
        <dbReference type="Google" id="ProtNLM"/>
    </source>
</evidence>
<reference evidence="1 2" key="3">
    <citation type="submission" date="2019-07" db="EMBL/GenBank/DDBJ databases">
        <authorList>
            <person name="Papic B."/>
        </authorList>
    </citation>
    <scope>NUCLEOTIDE SEQUENCE [LARGE SCALE GENOMIC DNA]</scope>
    <source>
        <strain evidence="1 2">L8b</strain>
    </source>
</reference>
<sequence>MSFLKSMRSVVGAVLAPAKYAGDAASSVAAHMGDKVDEPAIGSVVKHYLIIGAEHTGIYVGDGEIVHWTSDSKVEKCRAGEFKSGFNAALAMSIYVSCRGTEPVGSPQTAQYALSKVGQGEKERGKYNETTNNCHMFVVECLTGGKKCEPRWEEPDEYCKQYLGANKWRVWKGT</sequence>
<evidence type="ECO:0000313" key="1">
    <source>
        <dbReference type="EMBL" id="TSA80154.1"/>
    </source>
</evidence>
<comment type="caution">
    <text evidence="1">The sequence shown here is derived from an EMBL/GenBank/DDBJ whole genome shotgun (WGS) entry which is preliminary data.</text>
</comment>
<proteinExistence type="predicted"/>
<organism evidence="1 2">
    <name type="scientific">Helicobacter mehlei</name>
    <dbReference type="NCBI Taxonomy" id="2316080"/>
    <lineage>
        <taxon>Bacteria</taxon>
        <taxon>Pseudomonadati</taxon>
        <taxon>Campylobacterota</taxon>
        <taxon>Epsilonproteobacteria</taxon>
        <taxon>Campylobacterales</taxon>
        <taxon>Helicobacteraceae</taxon>
        <taxon>Helicobacter</taxon>
    </lineage>
</organism>
<dbReference type="Gene3D" id="3.90.1720.10">
    <property type="entry name" value="endopeptidase domain like (from Nostoc punctiforme)"/>
    <property type="match status" value="1"/>
</dbReference>
<dbReference type="Proteomes" id="UP000319322">
    <property type="component" value="Unassembled WGS sequence"/>
</dbReference>
<dbReference type="AlphaFoldDB" id="A0A553UIX8"/>